<dbReference type="RefSeq" id="XP_052740212.1">
    <property type="nucleotide sequence ID" value="XM_052884252.1"/>
</dbReference>
<evidence type="ECO:0000313" key="2">
    <source>
        <dbReference type="Proteomes" id="UP001652582"/>
    </source>
</evidence>
<organism evidence="2 3">
    <name type="scientific">Bicyclus anynana</name>
    <name type="common">Squinting bush brown butterfly</name>
    <dbReference type="NCBI Taxonomy" id="110368"/>
    <lineage>
        <taxon>Eukaryota</taxon>
        <taxon>Metazoa</taxon>
        <taxon>Ecdysozoa</taxon>
        <taxon>Arthropoda</taxon>
        <taxon>Hexapoda</taxon>
        <taxon>Insecta</taxon>
        <taxon>Pterygota</taxon>
        <taxon>Neoptera</taxon>
        <taxon>Endopterygota</taxon>
        <taxon>Lepidoptera</taxon>
        <taxon>Glossata</taxon>
        <taxon>Ditrysia</taxon>
        <taxon>Papilionoidea</taxon>
        <taxon>Nymphalidae</taxon>
        <taxon>Satyrinae</taxon>
        <taxon>Satyrini</taxon>
        <taxon>Mycalesina</taxon>
        <taxon>Bicyclus</taxon>
    </lineage>
</organism>
<feature type="compositionally biased region" description="Polar residues" evidence="1">
    <location>
        <begin position="537"/>
        <end position="546"/>
    </location>
</feature>
<dbReference type="GeneID" id="112051202"/>
<evidence type="ECO:0000256" key="1">
    <source>
        <dbReference type="SAM" id="MobiDB-lite"/>
    </source>
</evidence>
<reference evidence="3" key="1">
    <citation type="submission" date="2025-08" db="UniProtKB">
        <authorList>
            <consortium name="RefSeq"/>
        </authorList>
    </citation>
    <scope>IDENTIFICATION</scope>
</reference>
<gene>
    <name evidence="3" type="primary">LOC112051202</name>
</gene>
<accession>A0ABM3LMD4</accession>
<evidence type="ECO:0000313" key="3">
    <source>
        <dbReference type="RefSeq" id="XP_052740212.1"/>
    </source>
</evidence>
<proteinExistence type="predicted"/>
<sequence>MSCKSWFTTQDALQDLNWVAGGYVPVDFNEDEEVFGYQVPPRRYMNFDHETDEQLERLSGGYRAIVDDSAGAPDLAGIKHMLRLVEDSEEEVEDEVPVQEPEPEPATSTNVVIISKLNPEVKEFVPKSGADDGKSLKKEENVNDKTEILNTEEKQENKVEVETDEQEETEVKEKTDEHEEIVLEEVPRVPPPVPPVVQEGDEIGDPLSTRRVDTNRLTDSEIQQMRTVLQRKINDNWEATCMRNKCRRNVAIVTLLKLHCKSPSSTPVGQEPNSIPPSLTPVEQAPNSIPPSLTPVEQPPNSIPPSLTPVEQAPNSIPPSLTPVEQPPNSIPPSLTPVEQPPNLIPPSLTPVIQAPNLIPPSLTPVEQPPNLLPPPCTPVEQGPKFVRTSYTPGEQKPNSIPPSCSPVEQGPKFIQASYTPVEQGPKFIPSTYTLVGQGPNLIPPSYFKTVQKWLNNSEYDTEVLKEFPNPELCETIVDDGHTSELCNTKESPKEPNITVDKIPEKLCKTNGYVKPIKKRKLLTLEDLQYKPKEGTSKPTSPNTTKLDTKISKPCSNYVPSEYSRQLTAKYEKNRQLQESNQADYKFTVWSLVDKKLQEKDEENRRNKACDAEKKSKESVEEPSEVKRA</sequence>
<keyword evidence="2" id="KW-1185">Reference proteome</keyword>
<feature type="compositionally biased region" description="Polar residues" evidence="1">
    <location>
        <begin position="262"/>
        <end position="273"/>
    </location>
</feature>
<feature type="region of interest" description="Disordered" evidence="1">
    <location>
        <begin position="261"/>
        <end position="343"/>
    </location>
</feature>
<feature type="region of interest" description="Disordered" evidence="1">
    <location>
        <begin position="532"/>
        <end position="552"/>
    </location>
</feature>
<feature type="compositionally biased region" description="Pro residues" evidence="1">
    <location>
        <begin position="316"/>
        <end position="343"/>
    </location>
</feature>
<dbReference type="Proteomes" id="UP001652582">
    <property type="component" value="Chromosome 11"/>
</dbReference>
<protein>
    <submittedName>
        <fullName evidence="3">Fibrous sheath CABYR-binding protein isoform X2</fullName>
    </submittedName>
</protein>
<feature type="compositionally biased region" description="Basic and acidic residues" evidence="1">
    <location>
        <begin position="169"/>
        <end position="187"/>
    </location>
</feature>
<feature type="compositionally biased region" description="Basic and acidic residues" evidence="1">
    <location>
        <begin position="124"/>
        <end position="161"/>
    </location>
</feature>
<name>A0ABM3LMD4_BICAN</name>
<feature type="region of interest" description="Disordered" evidence="1">
    <location>
        <begin position="598"/>
        <end position="629"/>
    </location>
</feature>
<feature type="compositionally biased region" description="Pro residues" evidence="1">
    <location>
        <begin position="288"/>
        <end position="307"/>
    </location>
</feature>
<feature type="region of interest" description="Disordered" evidence="1">
    <location>
        <begin position="124"/>
        <end position="209"/>
    </location>
</feature>